<reference evidence="1" key="1">
    <citation type="submission" date="2019-03" db="EMBL/GenBank/DDBJ databases">
        <authorList>
            <person name="Danneels B."/>
        </authorList>
    </citation>
    <scope>NUCLEOTIDE SEQUENCE</scope>
</reference>
<sequence>MRPQETVHLTDIKQVVFRDDFFEIPSMPIIGGYARPA</sequence>
<protein>
    <submittedName>
        <fullName evidence="1">Uncharacterized protein</fullName>
    </submittedName>
</protein>
<accession>A0A484P894</accession>
<organism evidence="1">
    <name type="scientific">plant metagenome</name>
    <dbReference type="NCBI Taxonomy" id="1297885"/>
    <lineage>
        <taxon>unclassified sequences</taxon>
        <taxon>metagenomes</taxon>
        <taxon>organismal metagenomes</taxon>
    </lineage>
</organism>
<gene>
    <name evidence="1" type="ORF">AMP9_3947</name>
</gene>
<dbReference type="AlphaFoldDB" id="A0A484P894"/>
<proteinExistence type="predicted"/>
<dbReference type="EMBL" id="CAADHY010000015">
    <property type="protein sequence ID" value="VFR21321.1"/>
    <property type="molecule type" value="Genomic_DNA"/>
</dbReference>
<name>A0A484P894_9ZZZZ</name>
<evidence type="ECO:0000313" key="1">
    <source>
        <dbReference type="EMBL" id="VFR21321.1"/>
    </source>
</evidence>